<sequence>MDQVRLARHRDVMARHVDSGAVPGIVSLLDHGGETHVTALGDLPAGADTIFRISSMTKPVTAVAALVLVEECVLRLGDPIGDLIPELAEPRVLRAIDSPIDDTVAARGPITVRHLLTSTFGHGVIMAPPGTYPVQAAIAAAGLEPGPPNPASTPDSTEFVRLLGTLPLLSQPGEKWWYDTAYDVLGVLIERATGQRLAEFLAERVFAPLGMRDTGFHVGPGEVARLATAYSTTDSGERTVYDPAEGGQWSTPPAFQSGAGGLVSTAADYLAFLGMLRRGGAPVLSRPSVLTLSTDQLTSAQKAGGGLVDGFFDTSGWGFGVSVVTARDDIHKTPGRFGWEGGLGTSGQVDPAEDLITVLLTQQAWTSPAGPRVYSDFLTSAYQALD</sequence>
<dbReference type="AlphaFoldDB" id="A0A9W6V985"/>
<dbReference type="InterPro" id="IPR001466">
    <property type="entry name" value="Beta-lactam-related"/>
</dbReference>
<dbReference type="PANTHER" id="PTHR43283">
    <property type="entry name" value="BETA-LACTAMASE-RELATED"/>
    <property type="match status" value="1"/>
</dbReference>
<reference evidence="2" key="1">
    <citation type="submission" date="2023-02" db="EMBL/GenBank/DDBJ databases">
        <title>Actinokineospora globicatena NBRC 15670.</title>
        <authorList>
            <person name="Ichikawa N."/>
            <person name="Sato H."/>
            <person name="Tonouchi N."/>
        </authorList>
    </citation>
    <scope>NUCLEOTIDE SEQUENCE</scope>
    <source>
        <strain evidence="2">NBRC 15670</strain>
    </source>
</reference>
<gene>
    <name evidence="2" type="ORF">Aglo03_56360</name>
</gene>
<dbReference type="SUPFAM" id="SSF56601">
    <property type="entry name" value="beta-lactamase/transpeptidase-like"/>
    <property type="match status" value="1"/>
</dbReference>
<dbReference type="RefSeq" id="WP_285612761.1">
    <property type="nucleotide sequence ID" value="NZ_BSSD01000010.1"/>
</dbReference>
<organism evidence="2 3">
    <name type="scientific">Actinokineospora globicatena</name>
    <dbReference type="NCBI Taxonomy" id="103729"/>
    <lineage>
        <taxon>Bacteria</taxon>
        <taxon>Bacillati</taxon>
        <taxon>Actinomycetota</taxon>
        <taxon>Actinomycetes</taxon>
        <taxon>Pseudonocardiales</taxon>
        <taxon>Pseudonocardiaceae</taxon>
        <taxon>Actinokineospora</taxon>
    </lineage>
</organism>
<name>A0A9W6V985_9PSEU</name>
<keyword evidence="2" id="KW-0378">Hydrolase</keyword>
<comment type="caution">
    <text evidence="2">The sequence shown here is derived from an EMBL/GenBank/DDBJ whole genome shotgun (WGS) entry which is preliminary data.</text>
</comment>
<accession>A0A9W6V985</accession>
<dbReference type="Pfam" id="PF00144">
    <property type="entry name" value="Beta-lactamase"/>
    <property type="match status" value="1"/>
</dbReference>
<proteinExistence type="predicted"/>
<dbReference type="EMBL" id="BSSD01000010">
    <property type="protein sequence ID" value="GLW94820.1"/>
    <property type="molecule type" value="Genomic_DNA"/>
</dbReference>
<dbReference type="InterPro" id="IPR012338">
    <property type="entry name" value="Beta-lactam/transpept-like"/>
</dbReference>
<evidence type="ECO:0000313" key="3">
    <source>
        <dbReference type="Proteomes" id="UP001165042"/>
    </source>
</evidence>
<dbReference type="Gene3D" id="3.40.710.10">
    <property type="entry name" value="DD-peptidase/beta-lactamase superfamily"/>
    <property type="match status" value="1"/>
</dbReference>
<protein>
    <submittedName>
        <fullName evidence="2">Serine hydrolase</fullName>
    </submittedName>
</protein>
<feature type="domain" description="Beta-lactamase-related" evidence="1">
    <location>
        <begin position="11"/>
        <end position="364"/>
    </location>
</feature>
<dbReference type="GO" id="GO:0016787">
    <property type="term" value="F:hydrolase activity"/>
    <property type="evidence" value="ECO:0007669"/>
    <property type="project" value="UniProtKB-KW"/>
</dbReference>
<dbReference type="PANTHER" id="PTHR43283:SF3">
    <property type="entry name" value="BETA-LACTAMASE FAMILY PROTEIN (AFU_ORTHOLOGUE AFUA_5G07500)"/>
    <property type="match status" value="1"/>
</dbReference>
<keyword evidence="3" id="KW-1185">Reference proteome</keyword>
<dbReference type="InterPro" id="IPR050789">
    <property type="entry name" value="Diverse_Enzym_Activities"/>
</dbReference>
<evidence type="ECO:0000259" key="1">
    <source>
        <dbReference type="Pfam" id="PF00144"/>
    </source>
</evidence>
<evidence type="ECO:0000313" key="2">
    <source>
        <dbReference type="EMBL" id="GLW94820.1"/>
    </source>
</evidence>
<dbReference type="Proteomes" id="UP001165042">
    <property type="component" value="Unassembled WGS sequence"/>
</dbReference>